<dbReference type="AlphaFoldDB" id="B7KJ84"/>
<dbReference type="STRING" id="65393.PCC7424_3787"/>
<keyword evidence="1" id="KW-0175">Coiled coil</keyword>
<dbReference type="RefSeq" id="WP_015955760.1">
    <property type="nucleotide sequence ID" value="NC_011729.1"/>
</dbReference>
<feature type="transmembrane region" description="Helical" evidence="2">
    <location>
        <begin position="86"/>
        <end position="106"/>
    </location>
</feature>
<keyword evidence="2" id="KW-1133">Transmembrane helix</keyword>
<evidence type="ECO:0000256" key="1">
    <source>
        <dbReference type="SAM" id="Coils"/>
    </source>
</evidence>
<gene>
    <name evidence="3" type="ordered locus">PCC7424_3787</name>
</gene>
<evidence type="ECO:0000256" key="2">
    <source>
        <dbReference type="SAM" id="Phobius"/>
    </source>
</evidence>
<protein>
    <recommendedName>
        <fullName evidence="5">YggT family protein</fullName>
    </recommendedName>
</protein>
<feature type="transmembrane region" description="Helical" evidence="2">
    <location>
        <begin position="113"/>
        <end position="136"/>
    </location>
</feature>
<proteinExistence type="predicted"/>
<dbReference type="Proteomes" id="UP000002384">
    <property type="component" value="Chromosome"/>
</dbReference>
<sequence>MNNPNHDPRDYEPINPQNYLERQQELHLQEEQLRLIEEERRIARARRTLVTRRIINGIYFLIGALEILLGLRFLLRLSGANPDNQFAAVIFGISEPFAAPFISLFSNGQRFEVTLLIAMGVYGLLGFLAVMLVNLFRES</sequence>
<dbReference type="Pfam" id="PF02325">
    <property type="entry name" value="CCB3_YggT"/>
    <property type="match status" value="1"/>
</dbReference>
<organism evidence="3 4">
    <name type="scientific">Gloeothece citriformis (strain PCC 7424)</name>
    <name type="common">Cyanothece sp. (strain PCC 7424)</name>
    <dbReference type="NCBI Taxonomy" id="65393"/>
    <lineage>
        <taxon>Bacteria</taxon>
        <taxon>Bacillati</taxon>
        <taxon>Cyanobacteriota</taxon>
        <taxon>Cyanophyceae</taxon>
        <taxon>Oscillatoriophycideae</taxon>
        <taxon>Chroococcales</taxon>
        <taxon>Aphanothecaceae</taxon>
        <taxon>Gloeothece</taxon>
        <taxon>Gloeothece citriformis</taxon>
    </lineage>
</organism>
<dbReference type="EMBL" id="CP001291">
    <property type="protein sequence ID" value="ACK72168.1"/>
    <property type="molecule type" value="Genomic_DNA"/>
</dbReference>
<dbReference type="eggNOG" id="COG0762">
    <property type="taxonomic scope" value="Bacteria"/>
</dbReference>
<feature type="coiled-coil region" evidence="1">
    <location>
        <begin position="19"/>
        <end position="48"/>
    </location>
</feature>
<reference evidence="4" key="1">
    <citation type="journal article" date="2011" name="MBio">
        <title>Novel metabolic attributes of the genus Cyanothece, comprising a group of unicellular nitrogen-fixing Cyanobacteria.</title>
        <authorList>
            <person name="Bandyopadhyay A."/>
            <person name="Elvitigala T."/>
            <person name="Welsh E."/>
            <person name="Stockel J."/>
            <person name="Liberton M."/>
            <person name="Min H."/>
            <person name="Sherman L.A."/>
            <person name="Pakrasi H.B."/>
        </authorList>
    </citation>
    <scope>NUCLEOTIDE SEQUENCE [LARGE SCALE GENOMIC DNA]</scope>
    <source>
        <strain evidence="4">PCC 7424</strain>
    </source>
</reference>
<evidence type="ECO:0000313" key="4">
    <source>
        <dbReference type="Proteomes" id="UP000002384"/>
    </source>
</evidence>
<keyword evidence="4" id="KW-1185">Reference proteome</keyword>
<dbReference type="OrthoDB" id="468399at2"/>
<evidence type="ECO:0000313" key="3">
    <source>
        <dbReference type="EMBL" id="ACK72168.1"/>
    </source>
</evidence>
<keyword evidence="2" id="KW-0472">Membrane</keyword>
<accession>B7KJ84</accession>
<name>B7KJ84_GLOC7</name>
<keyword evidence="2" id="KW-0812">Transmembrane</keyword>
<dbReference type="HOGENOM" id="CLU_145429_0_0_3"/>
<evidence type="ECO:0008006" key="5">
    <source>
        <dbReference type="Google" id="ProtNLM"/>
    </source>
</evidence>
<dbReference type="InterPro" id="IPR003425">
    <property type="entry name" value="CCB3/YggT"/>
</dbReference>
<dbReference type="KEGG" id="cyc:PCC7424_3787"/>
<feature type="transmembrane region" description="Helical" evidence="2">
    <location>
        <begin position="54"/>
        <end position="74"/>
    </location>
</feature>
<dbReference type="GO" id="GO:0016020">
    <property type="term" value="C:membrane"/>
    <property type="evidence" value="ECO:0007669"/>
    <property type="project" value="InterPro"/>
</dbReference>